<dbReference type="AlphaFoldDB" id="A0A9W6IXR0"/>
<proteinExistence type="inferred from homology"/>
<gene>
    <name evidence="5 7" type="primary">tam</name>
    <name evidence="7" type="ORF">GCM10008170_35340</name>
</gene>
<dbReference type="NCBIfam" id="NF002463">
    <property type="entry name" value="PRK01683.1"/>
    <property type="match status" value="1"/>
</dbReference>
<accession>A0A9W6IXR0</accession>
<dbReference type="InterPro" id="IPR029063">
    <property type="entry name" value="SAM-dependent_MTases_sf"/>
</dbReference>
<dbReference type="SUPFAM" id="SSF53335">
    <property type="entry name" value="S-adenosyl-L-methionine-dependent methyltransferases"/>
    <property type="match status" value="1"/>
</dbReference>
<evidence type="ECO:0000256" key="4">
    <source>
        <dbReference type="ARBA" id="ARBA00022691"/>
    </source>
</evidence>
<dbReference type="InterPro" id="IPR023506">
    <property type="entry name" value="Trans-aconitate_MeTrfase"/>
</dbReference>
<dbReference type="GO" id="GO:0032259">
    <property type="term" value="P:methylation"/>
    <property type="evidence" value="ECO:0007669"/>
    <property type="project" value="UniProtKB-KW"/>
</dbReference>
<dbReference type="Pfam" id="PF13649">
    <property type="entry name" value="Methyltransf_25"/>
    <property type="match status" value="1"/>
</dbReference>
<evidence type="ECO:0000256" key="2">
    <source>
        <dbReference type="ARBA" id="ARBA00022603"/>
    </source>
</evidence>
<dbReference type="InterPro" id="IPR023149">
    <property type="entry name" value="Trans_acon_MeTrfase_C"/>
</dbReference>
<dbReference type="EMBL" id="BSFF01000010">
    <property type="protein sequence ID" value="GLK57514.1"/>
    <property type="molecule type" value="Genomic_DNA"/>
</dbReference>
<comment type="function">
    <text evidence="5">Catalyzes the S-adenosylmethionine monomethyl esterification of trans-aconitate.</text>
</comment>
<evidence type="ECO:0000259" key="6">
    <source>
        <dbReference type="Pfam" id="PF13649"/>
    </source>
</evidence>
<sequence length="259" mass="28705">MMRDDWCAATYLRFEDERTRPSADLLARVPLTTAGLVVDLGCGPGNSTELLARRFAQAEAVGVDTSPDMLAAARKRLPGARFVEADVATWVPERPADVIFANAVLQWLSHHDTLLPRLMGLLAPGGALAIQMPDNLDEPSHRAMREVALDPRWRERLARAAAARTALPSLEAYYDMLRPHAAQVDVWRTTYAHPLDGAEAIADWLKATGLRPFLDPLDASEREAFVAAYVERARRLYPALSDGKVLLRFPRLFIVATRA</sequence>
<dbReference type="GO" id="GO:0030798">
    <property type="term" value="F:trans-aconitate 2-methyltransferase activity"/>
    <property type="evidence" value="ECO:0007669"/>
    <property type="project" value="UniProtKB-UniRule"/>
</dbReference>
<keyword evidence="2 5" id="KW-0489">Methyltransferase</keyword>
<dbReference type="Gene3D" id="1.10.150.290">
    <property type="entry name" value="S-adenosyl-L-methionine-dependent methyltransferases"/>
    <property type="match status" value="1"/>
</dbReference>
<keyword evidence="3 5" id="KW-0808">Transferase</keyword>
<protein>
    <recommendedName>
        <fullName evidence="5">Trans-aconitate 2-methyltransferase</fullName>
        <ecNumber evidence="5">2.1.1.144</ecNumber>
    </recommendedName>
</protein>
<evidence type="ECO:0000256" key="5">
    <source>
        <dbReference type="HAMAP-Rule" id="MF_00560"/>
    </source>
</evidence>
<evidence type="ECO:0000313" key="7">
    <source>
        <dbReference type="EMBL" id="GLK57514.1"/>
    </source>
</evidence>
<dbReference type="EC" id="2.1.1.144" evidence="5"/>
<name>A0A9W6IXR0_9HYPH</name>
<keyword evidence="1 5" id="KW-0963">Cytoplasm</keyword>
<comment type="caution">
    <text evidence="7">The sequence shown here is derived from an EMBL/GenBank/DDBJ whole genome shotgun (WGS) entry which is preliminary data.</text>
</comment>
<organism evidence="7 8">
    <name type="scientific">Methylopila capsulata</name>
    <dbReference type="NCBI Taxonomy" id="61654"/>
    <lineage>
        <taxon>Bacteria</taxon>
        <taxon>Pseudomonadati</taxon>
        <taxon>Pseudomonadota</taxon>
        <taxon>Alphaproteobacteria</taxon>
        <taxon>Hyphomicrobiales</taxon>
        <taxon>Methylopilaceae</taxon>
        <taxon>Methylopila</taxon>
    </lineage>
</organism>
<dbReference type="PANTHER" id="PTHR43861">
    <property type="entry name" value="TRANS-ACONITATE 2-METHYLTRANSFERASE-RELATED"/>
    <property type="match status" value="1"/>
</dbReference>
<evidence type="ECO:0000256" key="1">
    <source>
        <dbReference type="ARBA" id="ARBA00022490"/>
    </source>
</evidence>
<evidence type="ECO:0000313" key="8">
    <source>
        <dbReference type="Proteomes" id="UP001143400"/>
    </source>
</evidence>
<dbReference type="CDD" id="cd02440">
    <property type="entry name" value="AdoMet_MTases"/>
    <property type="match status" value="1"/>
</dbReference>
<dbReference type="PANTHER" id="PTHR43861:SF1">
    <property type="entry name" value="TRANS-ACONITATE 2-METHYLTRANSFERASE"/>
    <property type="match status" value="1"/>
</dbReference>
<comment type="similarity">
    <text evidence="5">Belongs to the methyltransferase superfamily. Tam family.</text>
</comment>
<comment type="subcellular location">
    <subcellularLocation>
        <location evidence="5">Cytoplasm</location>
    </subcellularLocation>
</comment>
<dbReference type="HAMAP" id="MF_00560">
    <property type="entry name" value="Tran_acon_Me_trans"/>
    <property type="match status" value="1"/>
</dbReference>
<dbReference type="Gene3D" id="3.40.50.150">
    <property type="entry name" value="Vaccinia Virus protein VP39"/>
    <property type="match status" value="1"/>
</dbReference>
<dbReference type="InterPro" id="IPR041698">
    <property type="entry name" value="Methyltransf_25"/>
</dbReference>
<dbReference type="Proteomes" id="UP001143400">
    <property type="component" value="Unassembled WGS sequence"/>
</dbReference>
<reference evidence="7" key="2">
    <citation type="submission" date="2023-01" db="EMBL/GenBank/DDBJ databases">
        <authorList>
            <person name="Sun Q."/>
            <person name="Evtushenko L."/>
        </authorList>
    </citation>
    <scope>NUCLEOTIDE SEQUENCE</scope>
    <source>
        <strain evidence="7">VKM B-1606</strain>
    </source>
</reference>
<evidence type="ECO:0000256" key="3">
    <source>
        <dbReference type="ARBA" id="ARBA00022679"/>
    </source>
</evidence>
<feature type="domain" description="Methyltransferase" evidence="6">
    <location>
        <begin position="37"/>
        <end position="126"/>
    </location>
</feature>
<dbReference type="GO" id="GO:0005737">
    <property type="term" value="C:cytoplasm"/>
    <property type="evidence" value="ECO:0007669"/>
    <property type="project" value="UniProtKB-SubCell"/>
</dbReference>
<comment type="catalytic activity">
    <reaction evidence="5">
        <text>trans-aconitate + S-adenosyl-L-methionine = (E)-3-(methoxycarbonyl)pent-2-enedioate + S-adenosyl-L-homocysteine</text>
        <dbReference type="Rhea" id="RHEA:14969"/>
        <dbReference type="ChEBI" id="CHEBI:15708"/>
        <dbReference type="ChEBI" id="CHEBI:57470"/>
        <dbReference type="ChEBI" id="CHEBI:57856"/>
        <dbReference type="ChEBI" id="CHEBI:59789"/>
        <dbReference type="EC" id="2.1.1.144"/>
    </reaction>
</comment>
<reference evidence="7" key="1">
    <citation type="journal article" date="2014" name="Int. J. Syst. Evol. Microbiol.">
        <title>Complete genome sequence of Corynebacterium casei LMG S-19264T (=DSM 44701T), isolated from a smear-ripened cheese.</title>
        <authorList>
            <consortium name="US DOE Joint Genome Institute (JGI-PGF)"/>
            <person name="Walter F."/>
            <person name="Albersmeier A."/>
            <person name="Kalinowski J."/>
            <person name="Ruckert C."/>
        </authorList>
    </citation>
    <scope>NUCLEOTIDE SEQUENCE</scope>
    <source>
        <strain evidence="7">VKM B-1606</strain>
    </source>
</reference>
<keyword evidence="4 5" id="KW-0949">S-adenosyl-L-methionine</keyword>